<organism evidence="3">
    <name type="scientific">Caldiarchaeum subterraneum</name>
    <dbReference type="NCBI Taxonomy" id="311458"/>
    <lineage>
        <taxon>Archaea</taxon>
        <taxon>Nitrososphaerota</taxon>
        <taxon>Candidatus Caldarchaeales</taxon>
        <taxon>Candidatus Caldarchaeaceae</taxon>
        <taxon>Candidatus Caldarchaeum</taxon>
    </lineage>
</organism>
<name>A0A7C4I6A3_CALS0</name>
<dbReference type="AlphaFoldDB" id="A0A7C4I6A3"/>
<comment type="caution">
    <text evidence="3">The sequence shown here is derived from an EMBL/GenBank/DDBJ whole genome shotgun (WGS) entry which is preliminary data.</text>
</comment>
<dbReference type="EMBL" id="DTCM01000086">
    <property type="protein sequence ID" value="HGL41436.1"/>
    <property type="molecule type" value="Genomic_DNA"/>
</dbReference>
<keyword evidence="1" id="KW-0472">Membrane</keyword>
<proteinExistence type="predicted"/>
<evidence type="ECO:0000256" key="1">
    <source>
        <dbReference type="SAM" id="Phobius"/>
    </source>
</evidence>
<sequence>MDLVLDPTAAVLAMAVLFLVFYIAGSVYGKRRVAGIVRDFSEAAKARGGRLTGSRIGVSAAVVSCKDVGGFTDLSAVVTIPPFMNPLSYLVARLMGRRELVILRAKHAKTPTRSYTLVRKNTPAYRYASRWGKIVGEKEGFMFCSREQNPDIDFLEKHVSTVAGFDELYLVSVSRSLPHLQAYFSPKGPEETKALLNVLEKLI</sequence>
<protein>
    <submittedName>
        <fullName evidence="3">Uncharacterized protein</fullName>
    </submittedName>
</protein>
<keyword evidence="1" id="KW-0812">Transmembrane</keyword>
<feature type="transmembrane region" description="Helical" evidence="1">
    <location>
        <begin position="12"/>
        <end position="29"/>
    </location>
</feature>
<evidence type="ECO:0000313" key="2">
    <source>
        <dbReference type="EMBL" id="HGL41436.1"/>
    </source>
</evidence>
<gene>
    <name evidence="3" type="ORF">ENT82_05735</name>
    <name evidence="2" type="ORF">ENU43_07225</name>
</gene>
<reference evidence="3" key="1">
    <citation type="journal article" date="2020" name="mSystems">
        <title>Genome- and Community-Level Interaction Insights into Carbon Utilization and Element Cycling Functions of Hydrothermarchaeota in Hydrothermal Sediment.</title>
        <authorList>
            <person name="Zhou Z."/>
            <person name="Liu Y."/>
            <person name="Xu W."/>
            <person name="Pan J."/>
            <person name="Luo Z.H."/>
            <person name="Li M."/>
        </authorList>
    </citation>
    <scope>NUCLEOTIDE SEQUENCE [LARGE SCALE GENOMIC DNA]</scope>
    <source>
        <strain evidence="3">SpSt-613</strain>
        <strain evidence="2">SpSt-669</strain>
    </source>
</reference>
<accession>A0A7C4I6A3</accession>
<keyword evidence="1" id="KW-1133">Transmembrane helix</keyword>
<dbReference type="EMBL" id="DTAD01000063">
    <property type="protein sequence ID" value="HGN90611.1"/>
    <property type="molecule type" value="Genomic_DNA"/>
</dbReference>
<evidence type="ECO:0000313" key="3">
    <source>
        <dbReference type="EMBL" id="HGN90611.1"/>
    </source>
</evidence>